<dbReference type="AlphaFoldDB" id="A0A2P7QRK7"/>
<dbReference type="EMBL" id="PXYI01000003">
    <property type="protein sequence ID" value="PSJ40595.1"/>
    <property type="molecule type" value="Genomic_DNA"/>
</dbReference>
<keyword evidence="2" id="KW-1185">Reference proteome</keyword>
<dbReference type="RefSeq" id="WP_106512747.1">
    <property type="nucleotide sequence ID" value="NZ_PXYI01000003.1"/>
</dbReference>
<gene>
    <name evidence="1" type="ORF">C7I55_09725</name>
</gene>
<sequence length="131" mass="15454">MRDELYQRVITVDARSAFDHLEAALGRAGLDIWYKLKGNVRSVDFKQRRQHFFSFIPNQGDLLFYVRRPALKPKPHLHQLALKHHPEQVNVDKWGRPAENSRKETKIRIRTKKDAETLMSWLGPEVRSLLQ</sequence>
<evidence type="ECO:0008006" key="3">
    <source>
        <dbReference type="Google" id="ProtNLM"/>
    </source>
</evidence>
<evidence type="ECO:0000313" key="2">
    <source>
        <dbReference type="Proteomes" id="UP000241167"/>
    </source>
</evidence>
<accession>A0A2P7QRK7</accession>
<evidence type="ECO:0000313" key="1">
    <source>
        <dbReference type="EMBL" id="PSJ40595.1"/>
    </source>
</evidence>
<protein>
    <recommendedName>
        <fullName evidence="3">DUF5655 domain-containing protein</fullName>
    </recommendedName>
</protein>
<comment type="caution">
    <text evidence="1">The sequence shown here is derived from an EMBL/GenBank/DDBJ whole genome shotgun (WGS) entry which is preliminary data.</text>
</comment>
<organism evidence="1 2">
    <name type="scientific">Allosphingosinicella deserti</name>
    <dbReference type="NCBI Taxonomy" id="2116704"/>
    <lineage>
        <taxon>Bacteria</taxon>
        <taxon>Pseudomonadati</taxon>
        <taxon>Pseudomonadota</taxon>
        <taxon>Alphaproteobacteria</taxon>
        <taxon>Sphingomonadales</taxon>
        <taxon>Sphingomonadaceae</taxon>
        <taxon>Allosphingosinicella</taxon>
    </lineage>
</organism>
<dbReference type="Proteomes" id="UP000241167">
    <property type="component" value="Unassembled WGS sequence"/>
</dbReference>
<reference evidence="1 2" key="1">
    <citation type="submission" date="2018-03" db="EMBL/GenBank/DDBJ databases">
        <title>The draft genome of Sphingosinicella sp. GL-C-18.</title>
        <authorList>
            <person name="Liu L."/>
            <person name="Li L."/>
            <person name="Liang L."/>
            <person name="Zhang X."/>
            <person name="Wang T."/>
        </authorList>
    </citation>
    <scope>NUCLEOTIDE SEQUENCE [LARGE SCALE GENOMIC DNA]</scope>
    <source>
        <strain evidence="1 2">GL-C-18</strain>
    </source>
</reference>
<proteinExistence type="predicted"/>
<name>A0A2P7QRK7_9SPHN</name>